<accession>A0ABW5ASZ9</accession>
<dbReference type="Proteomes" id="UP001597344">
    <property type="component" value="Unassembled WGS sequence"/>
</dbReference>
<dbReference type="InterPro" id="IPR035901">
    <property type="entry name" value="GIY-YIG_endonuc_sf"/>
</dbReference>
<evidence type="ECO:0000313" key="2">
    <source>
        <dbReference type="EMBL" id="MFD2185605.1"/>
    </source>
</evidence>
<dbReference type="RefSeq" id="WP_378318581.1">
    <property type="nucleotide sequence ID" value="NZ_JBHUHY010000002.1"/>
</dbReference>
<reference evidence="3" key="1">
    <citation type="journal article" date="2019" name="Int. J. Syst. Evol. Microbiol.">
        <title>The Global Catalogue of Microorganisms (GCM) 10K type strain sequencing project: providing services to taxonomists for standard genome sequencing and annotation.</title>
        <authorList>
            <consortium name="The Broad Institute Genomics Platform"/>
            <consortium name="The Broad Institute Genome Sequencing Center for Infectious Disease"/>
            <person name="Wu L."/>
            <person name="Ma J."/>
        </authorList>
    </citation>
    <scope>NUCLEOTIDE SEQUENCE [LARGE SCALE GENOMIC DNA]</scope>
    <source>
        <strain evidence="3">DT92</strain>
    </source>
</reference>
<dbReference type="SUPFAM" id="SSF82771">
    <property type="entry name" value="GIY-YIG endonuclease"/>
    <property type="match status" value="1"/>
</dbReference>
<protein>
    <submittedName>
        <fullName evidence="2">GIY-YIG nuclease family protein</fullName>
    </submittedName>
</protein>
<dbReference type="InterPro" id="IPR000305">
    <property type="entry name" value="GIY-YIG_endonuc"/>
</dbReference>
<keyword evidence="3" id="KW-1185">Reference proteome</keyword>
<comment type="caution">
    <text evidence="2">The sequence shown here is derived from an EMBL/GenBank/DDBJ whole genome shotgun (WGS) entry which is preliminary data.</text>
</comment>
<organism evidence="2 3">
    <name type="scientific">Aquimarina celericrescens</name>
    <dbReference type="NCBI Taxonomy" id="1964542"/>
    <lineage>
        <taxon>Bacteria</taxon>
        <taxon>Pseudomonadati</taxon>
        <taxon>Bacteroidota</taxon>
        <taxon>Flavobacteriia</taxon>
        <taxon>Flavobacteriales</taxon>
        <taxon>Flavobacteriaceae</taxon>
        <taxon>Aquimarina</taxon>
    </lineage>
</organism>
<evidence type="ECO:0000313" key="3">
    <source>
        <dbReference type="Proteomes" id="UP001597344"/>
    </source>
</evidence>
<sequence>MFTVYILFSISSNKYYVGNTINLDDRLYKIEY</sequence>
<dbReference type="EMBL" id="JBHUHY010000002">
    <property type="protein sequence ID" value="MFD2185605.1"/>
    <property type="molecule type" value="Genomic_DNA"/>
</dbReference>
<feature type="domain" description="GIY-YIG" evidence="1">
    <location>
        <begin position="2"/>
        <end position="28"/>
    </location>
</feature>
<proteinExistence type="predicted"/>
<evidence type="ECO:0000259" key="1">
    <source>
        <dbReference type="Pfam" id="PF01541"/>
    </source>
</evidence>
<dbReference type="Pfam" id="PF01541">
    <property type="entry name" value="GIY-YIG"/>
    <property type="match status" value="1"/>
</dbReference>
<gene>
    <name evidence="2" type="ORF">ACFSJT_02290</name>
</gene>
<name>A0ABW5ASZ9_9FLAO</name>